<name>A0ABR3RVG9_9PLEO</name>
<organism evidence="2 3">
    <name type="scientific">Paraconiothyrium brasiliense</name>
    <dbReference type="NCBI Taxonomy" id="300254"/>
    <lineage>
        <taxon>Eukaryota</taxon>
        <taxon>Fungi</taxon>
        <taxon>Dikarya</taxon>
        <taxon>Ascomycota</taxon>
        <taxon>Pezizomycotina</taxon>
        <taxon>Dothideomycetes</taxon>
        <taxon>Pleosporomycetidae</taxon>
        <taxon>Pleosporales</taxon>
        <taxon>Massarineae</taxon>
        <taxon>Didymosphaeriaceae</taxon>
        <taxon>Paraconiothyrium</taxon>
    </lineage>
</organism>
<evidence type="ECO:0000313" key="2">
    <source>
        <dbReference type="EMBL" id="KAL1608268.1"/>
    </source>
</evidence>
<feature type="compositionally biased region" description="Polar residues" evidence="1">
    <location>
        <begin position="33"/>
        <end position="51"/>
    </location>
</feature>
<accession>A0ABR3RVG9</accession>
<protein>
    <recommendedName>
        <fullName evidence="4">BTB domain-containing protein</fullName>
    </recommendedName>
</protein>
<dbReference type="PANTHER" id="PTHR38119:SF1">
    <property type="entry name" value="BTB DOMAIN-CONTAINING PROTEIN"/>
    <property type="match status" value="1"/>
</dbReference>
<feature type="compositionally biased region" description="Low complexity" evidence="1">
    <location>
        <begin position="17"/>
        <end position="32"/>
    </location>
</feature>
<evidence type="ECO:0008006" key="4">
    <source>
        <dbReference type="Google" id="ProtNLM"/>
    </source>
</evidence>
<gene>
    <name evidence="2" type="ORF">SLS60_003207</name>
</gene>
<sequence length="514" mass="56908">MERSTSSMYRLAASSYFESSSPSSELSTSPSTQGSVSAQSISKPPTPKTVSPRLTQLIIGNQSNITSVLSNSTNIEDIGLPSPQTREPSHDGTVCLPSPLRTSVLIRSQPPNSFPFFNDGDLIITSDLGPSSRTFQLHSSVLCGHSPFFVNALQDASPDEAKASWYSFAIEGRNGKVSLVRHQSNGDRPNVSQPSPQIVDGVEIKSEDLSDDRNSPGSKPFCTDLVATTHSPHYMAAIVCYTQILGSMYNIPPKLSTTDISVALAQSEGLIKVATELGCVHLLRAHLGSTYASYRRELYLAIKADPPRWIQLAIALENRGIYDECLIHMVGAHPKWPWPTSRKAIADPVQDLVKQKALALDKLRLEIEHELLLITIHIGDPLRRPVRAPDPTKTAEIETWLTVQVFRDELAQHISNVTNHPERTLHFGRLYRGIHKGTWKWLSTEYVRELIERLMTIGWKDLGEDMGMLREHASRVVEKLVDNQLMIDPDAHGVGYLTCVKVADVDVLWLADDA</sequence>
<feature type="region of interest" description="Disordered" evidence="1">
    <location>
        <begin position="17"/>
        <end position="51"/>
    </location>
</feature>
<reference evidence="2 3" key="1">
    <citation type="submission" date="2024-02" db="EMBL/GenBank/DDBJ databases">
        <title>De novo assembly and annotation of 12 fungi associated with fruit tree decline syndrome in Ontario, Canada.</title>
        <authorList>
            <person name="Sulman M."/>
            <person name="Ellouze W."/>
            <person name="Ilyukhin E."/>
        </authorList>
    </citation>
    <scope>NUCLEOTIDE SEQUENCE [LARGE SCALE GENOMIC DNA]</scope>
    <source>
        <strain evidence="2 3">M42-189</strain>
    </source>
</reference>
<evidence type="ECO:0000313" key="3">
    <source>
        <dbReference type="Proteomes" id="UP001521785"/>
    </source>
</evidence>
<evidence type="ECO:0000256" key="1">
    <source>
        <dbReference type="SAM" id="MobiDB-lite"/>
    </source>
</evidence>
<comment type="caution">
    <text evidence="2">The sequence shown here is derived from an EMBL/GenBank/DDBJ whole genome shotgun (WGS) entry which is preliminary data.</text>
</comment>
<keyword evidence="3" id="KW-1185">Reference proteome</keyword>
<dbReference type="Proteomes" id="UP001521785">
    <property type="component" value="Unassembled WGS sequence"/>
</dbReference>
<dbReference type="EMBL" id="JAKJXO020000003">
    <property type="protein sequence ID" value="KAL1608268.1"/>
    <property type="molecule type" value="Genomic_DNA"/>
</dbReference>
<dbReference type="PANTHER" id="PTHR38119">
    <property type="entry name" value="BTB DOMAIN-CONTAINING PROTEIN-RELATED"/>
    <property type="match status" value="1"/>
</dbReference>
<proteinExistence type="predicted"/>